<feature type="domain" description="AAA" evidence="3">
    <location>
        <begin position="161"/>
        <end position="322"/>
    </location>
</feature>
<dbReference type="SUPFAM" id="SSF52172">
    <property type="entry name" value="CheY-like"/>
    <property type="match status" value="1"/>
</dbReference>
<dbReference type="Pfam" id="PF13614">
    <property type="entry name" value="AAA_31"/>
    <property type="match status" value="1"/>
</dbReference>
<evidence type="ECO:0000256" key="1">
    <source>
        <dbReference type="ARBA" id="ARBA00022741"/>
    </source>
</evidence>
<dbReference type="Proteomes" id="UP000542776">
    <property type="component" value="Unassembled WGS sequence"/>
</dbReference>
<dbReference type="PANTHER" id="PTHR43384">
    <property type="entry name" value="SEPTUM SITE-DETERMINING PROTEIN MIND HOMOLOG, CHLOROPLASTIC-RELATED"/>
    <property type="match status" value="1"/>
</dbReference>
<dbReference type="EMBL" id="JACIEK010000005">
    <property type="protein sequence ID" value="MBB3998442.1"/>
    <property type="molecule type" value="Genomic_DNA"/>
</dbReference>
<sequence length="426" mass="46065">MDSETEASYRPSETTMRERLDELRPIPRISVQAFCETAEVSAAISAAAADRRMLKAHVHVNTGGIRAAAEHFASAPTPNLVILESKYPPAELLEELEMLADVCDPGSKVVIIGHYNDVSLYRELTRRGISEYMLAPVHLADIIAIVSQLFVAEGVEPLGRSMAFIGAKGGVGSSTIAHNVAWSISKLFSTDVVLADLDLPFGTANMNFDKDPAQGIAEAVFSADRLDDVFLDRLLARCADHLSLLAAPSALDRTYDFETEAFSALIEAARRGTPAVVLDVPHVWNDWTRSVLQRADEVVITATPDLANLRNTKNLVDTLRKARPNDPPPRLVLNQVGMTKRPEIAVGEFVEPLGIEVLTTIAFDPLPFGMAANTGRMMGETDAKHVANAAFAEIAYALTGRSSTKGQGARAAKSAKGGLLARIRRR</sequence>
<dbReference type="GO" id="GO:0016887">
    <property type="term" value="F:ATP hydrolysis activity"/>
    <property type="evidence" value="ECO:0007669"/>
    <property type="project" value="TreeGrafter"/>
</dbReference>
<reference evidence="4 5" key="1">
    <citation type="submission" date="2020-08" db="EMBL/GenBank/DDBJ databases">
        <title>Genomic Encyclopedia of Type Strains, Phase IV (KMG-IV): sequencing the most valuable type-strain genomes for metagenomic binning, comparative biology and taxonomic classification.</title>
        <authorList>
            <person name="Goeker M."/>
        </authorList>
    </citation>
    <scope>NUCLEOTIDE SEQUENCE [LARGE SCALE GENOMIC DNA]</scope>
    <source>
        <strain evidence="4 5">DSM 102238</strain>
    </source>
</reference>
<dbReference type="GO" id="GO:0009898">
    <property type="term" value="C:cytoplasmic side of plasma membrane"/>
    <property type="evidence" value="ECO:0007669"/>
    <property type="project" value="TreeGrafter"/>
</dbReference>
<name>A0A7W6EFF8_9HYPH</name>
<keyword evidence="2" id="KW-0067">ATP-binding</keyword>
<evidence type="ECO:0000313" key="5">
    <source>
        <dbReference type="Proteomes" id="UP000542776"/>
    </source>
</evidence>
<dbReference type="GO" id="GO:0005524">
    <property type="term" value="F:ATP binding"/>
    <property type="evidence" value="ECO:0007669"/>
    <property type="project" value="UniProtKB-KW"/>
</dbReference>
<dbReference type="GO" id="GO:0051782">
    <property type="term" value="P:negative regulation of cell division"/>
    <property type="evidence" value="ECO:0007669"/>
    <property type="project" value="TreeGrafter"/>
</dbReference>
<proteinExistence type="predicted"/>
<dbReference type="Gene3D" id="3.40.50.2300">
    <property type="match status" value="1"/>
</dbReference>
<gene>
    <name evidence="4" type="ORF">GGR04_002283</name>
</gene>
<organism evidence="4 5">
    <name type="scientific">Aureimonas pseudogalii</name>
    <dbReference type="NCBI Taxonomy" id="1744844"/>
    <lineage>
        <taxon>Bacteria</taxon>
        <taxon>Pseudomonadati</taxon>
        <taxon>Pseudomonadota</taxon>
        <taxon>Alphaproteobacteria</taxon>
        <taxon>Hyphomicrobiales</taxon>
        <taxon>Aurantimonadaceae</taxon>
        <taxon>Aureimonas</taxon>
    </lineage>
</organism>
<dbReference type="InterPro" id="IPR050625">
    <property type="entry name" value="ParA/MinD_ATPase"/>
</dbReference>
<dbReference type="GO" id="GO:0005829">
    <property type="term" value="C:cytosol"/>
    <property type="evidence" value="ECO:0007669"/>
    <property type="project" value="TreeGrafter"/>
</dbReference>
<comment type="caution">
    <text evidence="4">The sequence shown here is derived from an EMBL/GenBank/DDBJ whole genome shotgun (WGS) entry which is preliminary data.</text>
</comment>
<evidence type="ECO:0000313" key="4">
    <source>
        <dbReference type="EMBL" id="MBB3998442.1"/>
    </source>
</evidence>
<dbReference type="InterPro" id="IPR011006">
    <property type="entry name" value="CheY-like_superfamily"/>
</dbReference>
<protein>
    <submittedName>
        <fullName evidence="4">Pilus assembly protein CpaE</fullName>
    </submittedName>
</protein>
<dbReference type="PANTHER" id="PTHR43384:SF6">
    <property type="entry name" value="SEPTUM SITE-DETERMINING PROTEIN MIND HOMOLOG, CHLOROPLASTIC"/>
    <property type="match status" value="1"/>
</dbReference>
<keyword evidence="5" id="KW-1185">Reference proteome</keyword>
<dbReference type="SUPFAM" id="SSF52540">
    <property type="entry name" value="P-loop containing nucleoside triphosphate hydrolases"/>
    <property type="match status" value="1"/>
</dbReference>
<evidence type="ECO:0000256" key="2">
    <source>
        <dbReference type="ARBA" id="ARBA00022840"/>
    </source>
</evidence>
<keyword evidence="1" id="KW-0547">Nucleotide-binding</keyword>
<evidence type="ECO:0000259" key="3">
    <source>
        <dbReference type="Pfam" id="PF13614"/>
    </source>
</evidence>
<accession>A0A7W6EFF8</accession>
<dbReference type="AlphaFoldDB" id="A0A7W6EFF8"/>
<dbReference type="InterPro" id="IPR027417">
    <property type="entry name" value="P-loop_NTPase"/>
</dbReference>
<dbReference type="InterPro" id="IPR025669">
    <property type="entry name" value="AAA_dom"/>
</dbReference>
<dbReference type="Gene3D" id="3.40.50.300">
    <property type="entry name" value="P-loop containing nucleotide triphosphate hydrolases"/>
    <property type="match status" value="1"/>
</dbReference>